<feature type="region of interest" description="Disordered" evidence="1">
    <location>
        <begin position="354"/>
        <end position="379"/>
    </location>
</feature>
<gene>
    <name evidence="3" type="ORF">GCM10025770_15930</name>
</gene>
<accession>A0ABP9QKU1</accession>
<dbReference type="EMBL" id="BAABLD010000008">
    <property type="protein sequence ID" value="GAA5163560.1"/>
    <property type="molecule type" value="Genomic_DNA"/>
</dbReference>
<feature type="compositionally biased region" description="Polar residues" evidence="1">
    <location>
        <begin position="359"/>
        <end position="379"/>
    </location>
</feature>
<feature type="region of interest" description="Disordered" evidence="1">
    <location>
        <begin position="167"/>
        <end position="189"/>
    </location>
</feature>
<reference evidence="4" key="1">
    <citation type="journal article" date="2019" name="Int. J. Syst. Evol. Microbiol.">
        <title>The Global Catalogue of Microorganisms (GCM) 10K type strain sequencing project: providing services to taxonomists for standard genome sequencing and annotation.</title>
        <authorList>
            <consortium name="The Broad Institute Genomics Platform"/>
            <consortium name="The Broad Institute Genome Sequencing Center for Infectious Disease"/>
            <person name="Wu L."/>
            <person name="Ma J."/>
        </authorList>
    </citation>
    <scope>NUCLEOTIDE SEQUENCE [LARGE SCALE GENOMIC DNA]</scope>
    <source>
        <strain evidence="4">JCM 18715</strain>
    </source>
</reference>
<proteinExistence type="predicted"/>
<feature type="signal peptide" evidence="2">
    <location>
        <begin position="1"/>
        <end position="28"/>
    </location>
</feature>
<dbReference type="Pfam" id="PF16930">
    <property type="entry name" value="Porin_5"/>
    <property type="match status" value="1"/>
</dbReference>
<feature type="compositionally biased region" description="Polar residues" evidence="1">
    <location>
        <begin position="169"/>
        <end position="189"/>
    </location>
</feature>
<dbReference type="RefSeq" id="WP_345532364.1">
    <property type="nucleotide sequence ID" value="NZ_BAABLD010000008.1"/>
</dbReference>
<dbReference type="InterPro" id="IPR032638">
    <property type="entry name" value="Porin_5"/>
</dbReference>
<organism evidence="3 4">
    <name type="scientific">Viridibacterium curvum</name>
    <dbReference type="NCBI Taxonomy" id="1101404"/>
    <lineage>
        <taxon>Bacteria</taxon>
        <taxon>Pseudomonadati</taxon>
        <taxon>Pseudomonadota</taxon>
        <taxon>Betaproteobacteria</taxon>
        <taxon>Rhodocyclales</taxon>
        <taxon>Rhodocyclaceae</taxon>
        <taxon>Viridibacterium</taxon>
    </lineage>
</organism>
<evidence type="ECO:0000313" key="4">
    <source>
        <dbReference type="Proteomes" id="UP001500547"/>
    </source>
</evidence>
<evidence type="ECO:0000256" key="1">
    <source>
        <dbReference type="SAM" id="MobiDB-lite"/>
    </source>
</evidence>
<sequence length="555" mass="61231">MKRQDFSRRLRPLALAVLLSVGATAAHADDREALERLRQTTLNIINALVETGVLTRERANELIRDAEAKAEFQVRLAREKAGELPPPGEEKKPAPVRVQYIPESTKKEIRDQIRKEVLSQAREEHWADPNVLPSWLDKIKLGGDILTRYQFDNYDSTNTKPRDYVYSSPGATTRQGNFANTGDSVGNTTDDMSQLRLRVRLAADIKMSKDTTAGLRIASGNSDSRVSTTQTLGSTFNKYSLWLDRGFIKHSLSDYFHLSAGRMANPFASSDLVWDDNINFDGLSLNVRDRLADGFVPYATMGVFPLATESQPKTGFSRTLLAAQIGAANDLSAKTRGSLGLAYYRYRNLEGRPDGDSSYLPTQTNSYGNTEYSSSQRQKGNTLVRLNAPSDSSTTNIWGLASKFAPLHLGSSLDYARSDTLHFVASADFVKNMAFDRNEIEKRTGVRLTDGSATGYQFRMLVGTPAVRKKSEWNASLTFRRLGSDAVPDAFAEGTLGGGGTNVRGYIMGFNYGVDSGTVLGFKYLSGSSIDSPTTRNSSDKFRLNTWQMDLGVGF</sequence>
<comment type="caution">
    <text evidence="3">The sequence shown here is derived from an EMBL/GenBank/DDBJ whole genome shotgun (WGS) entry which is preliminary data.</text>
</comment>
<evidence type="ECO:0000313" key="3">
    <source>
        <dbReference type="EMBL" id="GAA5163560.1"/>
    </source>
</evidence>
<feature type="chain" id="PRO_5045196298" evidence="2">
    <location>
        <begin position="29"/>
        <end position="555"/>
    </location>
</feature>
<evidence type="ECO:0000256" key="2">
    <source>
        <dbReference type="SAM" id="SignalP"/>
    </source>
</evidence>
<dbReference type="Proteomes" id="UP001500547">
    <property type="component" value="Unassembled WGS sequence"/>
</dbReference>
<name>A0ABP9QKU1_9RHOO</name>
<keyword evidence="4" id="KW-1185">Reference proteome</keyword>
<protein>
    <submittedName>
        <fullName evidence="3">Porin</fullName>
    </submittedName>
</protein>
<keyword evidence="2" id="KW-0732">Signal</keyword>